<dbReference type="GeneTree" id="ENSGT00940000157865"/>
<dbReference type="Gene3D" id="1.25.40.430">
    <property type="match status" value="1"/>
</dbReference>
<dbReference type="KEGG" id="pki:111849033"/>
<keyword evidence="5 7" id="KW-0067">ATP-binding</keyword>
<dbReference type="GO" id="GO:0005524">
    <property type="term" value="F:ATP binding"/>
    <property type="evidence" value="ECO:0007669"/>
    <property type="project" value="UniProtKB-UniRule"/>
</dbReference>
<evidence type="ECO:0000256" key="9">
    <source>
        <dbReference type="SAM" id="MobiDB-lite"/>
    </source>
</evidence>
<dbReference type="PANTHER" id="PTHR14030:SF26">
    <property type="entry name" value="MITOTIC CHECKPOINT SERINE_THREONINE-PROTEIN KINASE BUB1"/>
    <property type="match status" value="1"/>
</dbReference>
<dbReference type="InterPro" id="IPR017441">
    <property type="entry name" value="Protein_kinase_ATP_BS"/>
</dbReference>
<dbReference type="PROSITE" id="PS51489">
    <property type="entry name" value="BUB1_N"/>
    <property type="match status" value="1"/>
</dbReference>
<feature type="region of interest" description="Disordered" evidence="9">
    <location>
        <begin position="380"/>
        <end position="410"/>
    </location>
</feature>
<dbReference type="InterPro" id="IPR008271">
    <property type="entry name" value="Ser/Thr_kinase_AS"/>
</dbReference>
<evidence type="ECO:0000256" key="6">
    <source>
        <dbReference type="ARBA" id="ARBA00023328"/>
    </source>
</evidence>
<feature type="domain" description="BUB1 N-terminal" evidence="11">
    <location>
        <begin position="10"/>
        <end position="176"/>
    </location>
</feature>
<dbReference type="Gene3D" id="1.10.510.10">
    <property type="entry name" value="Transferase(Phosphotransferase) domain 1"/>
    <property type="match status" value="1"/>
</dbReference>
<evidence type="ECO:0000256" key="4">
    <source>
        <dbReference type="ARBA" id="ARBA00022838"/>
    </source>
</evidence>
<reference evidence="12" key="1">
    <citation type="submission" date="2025-08" db="UniProtKB">
        <authorList>
            <consortium name="Ensembl"/>
        </authorList>
    </citation>
    <scope>IDENTIFICATION</scope>
</reference>
<comment type="subcellular location">
    <subcellularLocation>
        <location evidence="1">Chromosome</location>
        <location evidence="1">Centromere</location>
        <location evidence="1">Kinetochore</location>
    </subcellularLocation>
</comment>
<evidence type="ECO:0000256" key="8">
    <source>
        <dbReference type="SAM" id="Coils"/>
    </source>
</evidence>
<dbReference type="OrthoDB" id="248495at2759"/>
<keyword evidence="4" id="KW-0995">Kinetochore</keyword>
<dbReference type="PROSITE" id="PS50011">
    <property type="entry name" value="PROTEIN_KINASE_DOM"/>
    <property type="match status" value="1"/>
</dbReference>
<dbReference type="SMART" id="SM00777">
    <property type="entry name" value="Mad3_BUB1_I"/>
    <property type="match status" value="1"/>
</dbReference>
<keyword evidence="3 7" id="KW-0547">Nucleotide-binding</keyword>
<dbReference type="Pfam" id="PF00069">
    <property type="entry name" value="Pkinase"/>
    <property type="match status" value="1"/>
</dbReference>
<evidence type="ECO:0000313" key="12">
    <source>
        <dbReference type="Ensembl" id="ENSPKIP00000026704.1"/>
    </source>
</evidence>
<keyword evidence="13" id="KW-1185">Reference proteome</keyword>
<feature type="region of interest" description="Disordered" evidence="9">
    <location>
        <begin position="432"/>
        <end position="488"/>
    </location>
</feature>
<dbReference type="Pfam" id="PF08311">
    <property type="entry name" value="Mad3_BUB1_I"/>
    <property type="match status" value="1"/>
</dbReference>
<name>A0A3B3S7F1_9TELE</name>
<dbReference type="InterPro" id="IPR013212">
    <property type="entry name" value="Mad3/Bub1_I"/>
</dbReference>
<dbReference type="Gene3D" id="6.10.130.20">
    <property type="match status" value="1"/>
</dbReference>
<feature type="domain" description="Protein kinase" evidence="10">
    <location>
        <begin position="990"/>
        <end position="1285"/>
    </location>
</feature>
<evidence type="ECO:0000256" key="7">
    <source>
        <dbReference type="PROSITE-ProRule" id="PRU10141"/>
    </source>
</evidence>
<reference evidence="12" key="2">
    <citation type="submission" date="2025-09" db="UniProtKB">
        <authorList>
            <consortium name="Ensembl"/>
        </authorList>
    </citation>
    <scope>IDENTIFICATION</scope>
</reference>
<evidence type="ECO:0000313" key="13">
    <source>
        <dbReference type="Proteomes" id="UP000261540"/>
    </source>
</evidence>
<dbReference type="GO" id="GO:0007094">
    <property type="term" value="P:mitotic spindle assembly checkpoint signaling"/>
    <property type="evidence" value="ECO:0007669"/>
    <property type="project" value="InterPro"/>
</dbReference>
<keyword evidence="2" id="KW-0158">Chromosome</keyword>
<organism evidence="12 13">
    <name type="scientific">Paramormyrops kingsleyae</name>
    <dbReference type="NCBI Taxonomy" id="1676925"/>
    <lineage>
        <taxon>Eukaryota</taxon>
        <taxon>Metazoa</taxon>
        <taxon>Chordata</taxon>
        <taxon>Craniata</taxon>
        <taxon>Vertebrata</taxon>
        <taxon>Euteleostomi</taxon>
        <taxon>Actinopterygii</taxon>
        <taxon>Neopterygii</taxon>
        <taxon>Teleostei</taxon>
        <taxon>Osteoglossocephala</taxon>
        <taxon>Osteoglossomorpha</taxon>
        <taxon>Osteoglossiformes</taxon>
        <taxon>Mormyridae</taxon>
        <taxon>Paramormyrops</taxon>
    </lineage>
</organism>
<keyword evidence="6" id="KW-0137">Centromere</keyword>
<dbReference type="STRING" id="1676925.ENSPKIP00000026704"/>
<dbReference type="GO" id="GO:0000776">
    <property type="term" value="C:kinetochore"/>
    <property type="evidence" value="ECO:0007669"/>
    <property type="project" value="UniProtKB-KW"/>
</dbReference>
<dbReference type="SMART" id="SM00220">
    <property type="entry name" value="S_TKc"/>
    <property type="match status" value="1"/>
</dbReference>
<dbReference type="Ensembl" id="ENSPKIT00000007463.1">
    <property type="protein sequence ID" value="ENSPKIP00000026704.1"/>
    <property type="gene ID" value="ENSPKIG00000009072.1"/>
</dbReference>
<dbReference type="InterPro" id="IPR000719">
    <property type="entry name" value="Prot_kinase_dom"/>
</dbReference>
<evidence type="ECO:0000256" key="5">
    <source>
        <dbReference type="ARBA" id="ARBA00022840"/>
    </source>
</evidence>
<evidence type="ECO:0000259" key="11">
    <source>
        <dbReference type="PROSITE" id="PS51489"/>
    </source>
</evidence>
<dbReference type="CTD" id="699"/>
<dbReference type="GO" id="GO:0005634">
    <property type="term" value="C:nucleus"/>
    <property type="evidence" value="ECO:0007669"/>
    <property type="project" value="TreeGrafter"/>
</dbReference>
<evidence type="ECO:0000256" key="1">
    <source>
        <dbReference type="ARBA" id="ARBA00004629"/>
    </source>
</evidence>
<evidence type="ECO:0000259" key="10">
    <source>
        <dbReference type="PROSITE" id="PS50011"/>
    </source>
</evidence>
<proteinExistence type="predicted"/>
<dbReference type="Proteomes" id="UP000261540">
    <property type="component" value="Unplaced"/>
</dbReference>
<evidence type="ECO:0000256" key="3">
    <source>
        <dbReference type="ARBA" id="ARBA00022741"/>
    </source>
</evidence>
<keyword evidence="8" id="KW-0175">Coiled coil</keyword>
<feature type="coiled-coil region" evidence="8">
    <location>
        <begin position="249"/>
        <end position="285"/>
    </location>
</feature>
<dbReference type="GO" id="GO:0051754">
    <property type="term" value="P:meiotic sister chromatid cohesion, centromeric"/>
    <property type="evidence" value="ECO:0007669"/>
    <property type="project" value="TreeGrafter"/>
</dbReference>
<dbReference type="PANTHER" id="PTHR14030">
    <property type="entry name" value="MITOTIC CHECKPOINT SERINE/THREONINE-PROTEIN KINASE BUB1"/>
    <property type="match status" value="1"/>
</dbReference>
<dbReference type="GO" id="GO:0004672">
    <property type="term" value="F:protein kinase activity"/>
    <property type="evidence" value="ECO:0007669"/>
    <property type="project" value="InterPro"/>
</dbReference>
<dbReference type="InterPro" id="IPR011009">
    <property type="entry name" value="Kinase-like_dom_sf"/>
</dbReference>
<feature type="compositionally biased region" description="Polar residues" evidence="9">
    <location>
        <begin position="447"/>
        <end position="460"/>
    </location>
</feature>
<evidence type="ECO:0000256" key="2">
    <source>
        <dbReference type="ARBA" id="ARBA00022454"/>
    </source>
</evidence>
<sequence length="1285" mass="142939">MDIRTSLQKFEASLSNYTGDDPLDLWERYVGFLEKQLLEKESNDIFLVLDRLVQIFLPQKQYHNDIRYINLCIKCASYYSEPIDLYSYIHSEGVGIRSAALYIAWAQQFERQSRVPQADVVYQRAIENQALPTEEVMRQYQLFQSRVSQTQGGATGGVRNPLQNSQLTNQMERQREAPQSKNSEDVAQFPEDRTVCIISRSEYATTSRPGQASTQSLPCVSMYCVSDLVSEGSELCFEELRAQRYFDKCQQKKQLREMEEKQRRVQEEEEEVKQLKKCLTELENHLATYEAGNLHPPLESHTLAECPLPATLQKTMVHPHLLNESVNGSVAFGASLEPHAAPQLQCTQSCDPFPVTTPAEYSSYSCIQSMPMCSMEEDVARSAASPAPESSFQLPPKETEESVSKTLPLFPSQAPMALPLLDRMSNRNLGLRAPVGRPYNQDVGSGLTDSVSQPPSTCSQDSRRELDFSQNDDPGMVNSCELSHGGTRNDSCVTPNTCFGPVQSTPSRVQPSPTVNTREALGVIMDMFQAPTFVQDGPFNGTCRDALQDSFRVINAAALRKNPVAVPFAIFQDENDKNENEGIPFGAEKAQQARVLVEIPVSKVVKQNDVPFGVESMTDDSTVWGPRYNNTLAACPNTTGDFALLAPLVSTPFHPVSSHSCSSVTDEENGHHTVFFGSEEKTSQRLSNKLSPILEESPPEEKDPLSLVGSCSAQGTILVVQHTLASCSLAEPLPAALSFPEQTFGSDHATSSAIAMHGSQGDWDVCISPGLVSVPEPHWFLSRNPGCTLMSGMVNPTSPREAPVSNWDLPKKTQAAPISSLVLPKNSDYSSVSDVLPKPDWLFTNSSERSPRSKTFLPMTPEHASMSNCTFPKTSEHVMSDWVLPKIPELITKSQLEVPMSPEPTPLSNQDVPMSPEPMPLPYQDVPMSPEPYNHKATQLVSDPWDEVLISGLLSALPTPLSSFPNFTSWDCNAPTISPKITVTLGEESFQVDCVLGEGAFATVYQARDLASSKKLVLKVQKPANPWEFYINSQLDCRLPSSVRHLFSSLYSAHMFHNGSVLLGQLHNCGTLLNAVNLYRNTSDKVMPQPLALYFAVCIIQIVEHLHSVHLIHADIKPDNFLLSERFLDNECFEPDHLDHGLVLIDLGQSIDMTIFPEGTAFTAKCMTSGFQCTEMLSGRPWNYQTDYFGIAGTVHCLIFGTYMNVKNKNGVWMTNGNFKRNPHSELWMRFFHDLLNVPNCSSQLCLRSWRSQLGAELQSHYGSKLRMLKKRLVGQLLECKRSRR</sequence>
<feature type="compositionally biased region" description="Low complexity" evidence="9">
    <location>
        <begin position="381"/>
        <end position="391"/>
    </location>
</feature>
<feature type="binding site" evidence="7">
    <location>
        <position position="1019"/>
    </location>
    <ligand>
        <name>ATP</name>
        <dbReference type="ChEBI" id="CHEBI:30616"/>
    </ligand>
</feature>
<protein>
    <submittedName>
        <fullName evidence="12">BUB1 mitotic checkpoint serine/threonine kinase</fullName>
    </submittedName>
</protein>
<dbReference type="InterPro" id="IPR015661">
    <property type="entry name" value="Bub1/Mad3"/>
</dbReference>
<accession>A0A3B3S7F1</accession>
<dbReference type="SUPFAM" id="SSF56112">
    <property type="entry name" value="Protein kinase-like (PK-like)"/>
    <property type="match status" value="1"/>
</dbReference>
<dbReference type="PROSITE" id="PS00108">
    <property type="entry name" value="PROTEIN_KINASE_ST"/>
    <property type="match status" value="1"/>
</dbReference>
<dbReference type="PROSITE" id="PS00107">
    <property type="entry name" value="PROTEIN_KINASE_ATP"/>
    <property type="match status" value="1"/>
</dbReference>